<name>A0ABU3H092_9SPHI</name>
<reference evidence="4" key="1">
    <citation type="submission" date="2023-07" db="EMBL/GenBank/DDBJ databases">
        <title>Functional and genomic diversity of the sorghum phyllosphere microbiome.</title>
        <authorList>
            <person name="Shade A."/>
        </authorList>
    </citation>
    <scope>NUCLEOTIDE SEQUENCE [LARGE SCALE GENOMIC DNA]</scope>
    <source>
        <strain evidence="4">SORGH_AS_0422</strain>
    </source>
</reference>
<evidence type="ECO:0000256" key="2">
    <source>
        <dbReference type="ARBA" id="ARBA00022679"/>
    </source>
</evidence>
<dbReference type="Pfam" id="PF01075">
    <property type="entry name" value="Glyco_transf_9"/>
    <property type="match status" value="1"/>
</dbReference>
<comment type="caution">
    <text evidence="3">The sequence shown here is derived from an EMBL/GenBank/DDBJ whole genome shotgun (WGS) entry which is preliminary data.</text>
</comment>
<protein>
    <submittedName>
        <fullName evidence="3">Lipopolysaccharide heptosyltransferase II</fullName>
    </submittedName>
</protein>
<dbReference type="Proteomes" id="UP001258315">
    <property type="component" value="Unassembled WGS sequence"/>
</dbReference>
<evidence type="ECO:0000313" key="3">
    <source>
        <dbReference type="EMBL" id="MDT3405296.1"/>
    </source>
</evidence>
<proteinExistence type="predicted"/>
<evidence type="ECO:0000313" key="4">
    <source>
        <dbReference type="Proteomes" id="UP001258315"/>
    </source>
</evidence>
<dbReference type="InterPro" id="IPR051199">
    <property type="entry name" value="LPS_LOS_Heptosyltrfase"/>
</dbReference>
<gene>
    <name evidence="3" type="ORF">QE417_004368</name>
</gene>
<dbReference type="CDD" id="cd03789">
    <property type="entry name" value="GT9_LPS_heptosyltransferase"/>
    <property type="match status" value="1"/>
</dbReference>
<sequence length="343" mass="38077">MGDLIMSAPAIRALKETFGAKITVLTSSMAKGIIKHMPEIDDAIIYDLPWVKTAEAPDPSKFNEIIGQLREQNFDAAVVFTVFSQNPLPTAMLAYLSGIPRILAYCRENPYHLITDWVPDKEPYELIKHQVRRDLDLVASVGAYTDHEDLLLSVDHELQPVIAQKLTDKGFDINYPWLILHAGVSEEKRQYPADRWVALGQELVKKGYQVLLTGSASEKPLTDELQNKIGTGSLSAGGMFSLSEFITLISIAPMLVSVNTGTIHIAAAVKTPTVILYAQTNPQHTPWNSPNQILEFSVPENLRSKNEIIRHLGSSIYKDFKAIPSVTEILKAIDTLKVKAYSL</sequence>
<dbReference type="PANTHER" id="PTHR30160">
    <property type="entry name" value="TETRAACYLDISACCHARIDE 4'-KINASE-RELATED"/>
    <property type="match status" value="1"/>
</dbReference>
<dbReference type="Gene3D" id="3.40.50.2000">
    <property type="entry name" value="Glycogen Phosphorylase B"/>
    <property type="match status" value="2"/>
</dbReference>
<keyword evidence="1" id="KW-0328">Glycosyltransferase</keyword>
<dbReference type="SUPFAM" id="SSF53756">
    <property type="entry name" value="UDP-Glycosyltransferase/glycogen phosphorylase"/>
    <property type="match status" value="1"/>
</dbReference>
<dbReference type="EMBL" id="JAVLVU010000001">
    <property type="protein sequence ID" value="MDT3405296.1"/>
    <property type="molecule type" value="Genomic_DNA"/>
</dbReference>
<accession>A0ABU3H092</accession>
<dbReference type="InterPro" id="IPR002201">
    <property type="entry name" value="Glyco_trans_9"/>
</dbReference>
<evidence type="ECO:0000256" key="1">
    <source>
        <dbReference type="ARBA" id="ARBA00022676"/>
    </source>
</evidence>
<dbReference type="RefSeq" id="WP_311953688.1">
    <property type="nucleotide sequence ID" value="NZ_JAVLVU010000001.1"/>
</dbReference>
<keyword evidence="4" id="KW-1185">Reference proteome</keyword>
<keyword evidence="2" id="KW-0808">Transferase</keyword>
<organism evidence="3 4">
    <name type="scientific">Mucilaginibacter terrae</name>
    <dbReference type="NCBI Taxonomy" id="1955052"/>
    <lineage>
        <taxon>Bacteria</taxon>
        <taxon>Pseudomonadati</taxon>
        <taxon>Bacteroidota</taxon>
        <taxon>Sphingobacteriia</taxon>
        <taxon>Sphingobacteriales</taxon>
        <taxon>Sphingobacteriaceae</taxon>
        <taxon>Mucilaginibacter</taxon>
    </lineage>
</organism>